<evidence type="ECO:0000313" key="8">
    <source>
        <dbReference type="EMBL" id="TCV85144.1"/>
    </source>
</evidence>
<dbReference type="Pfam" id="PF00950">
    <property type="entry name" value="ABC-3"/>
    <property type="match status" value="2"/>
</dbReference>
<dbReference type="InterPro" id="IPR001626">
    <property type="entry name" value="ABC_TroCD"/>
</dbReference>
<feature type="transmembrane region" description="Helical" evidence="7">
    <location>
        <begin position="165"/>
        <end position="194"/>
    </location>
</feature>
<comment type="similarity">
    <text evidence="2 6">Belongs to the ABC-3 integral membrane protein family.</text>
</comment>
<feature type="transmembrane region" description="Helical" evidence="7">
    <location>
        <begin position="96"/>
        <end position="113"/>
    </location>
</feature>
<dbReference type="SUPFAM" id="SSF81345">
    <property type="entry name" value="ABC transporter involved in vitamin B12 uptake, BtuC"/>
    <property type="match status" value="1"/>
</dbReference>
<dbReference type="OrthoDB" id="14209at2"/>
<keyword evidence="6" id="KW-0813">Transport</keyword>
<evidence type="ECO:0000256" key="6">
    <source>
        <dbReference type="RuleBase" id="RU003943"/>
    </source>
</evidence>
<comment type="subcellular location">
    <subcellularLocation>
        <location evidence="6">Cell membrane</location>
        <topology evidence="6">Multi-pass membrane protein</topology>
    </subcellularLocation>
    <subcellularLocation>
        <location evidence="1">Membrane</location>
        <topology evidence="1">Multi-pass membrane protein</topology>
    </subcellularLocation>
</comment>
<dbReference type="Gene3D" id="1.10.3470.10">
    <property type="entry name" value="ABC transporter involved in vitamin B12 uptake, BtuC"/>
    <property type="match status" value="1"/>
</dbReference>
<evidence type="ECO:0000256" key="5">
    <source>
        <dbReference type="ARBA" id="ARBA00023136"/>
    </source>
</evidence>
<dbReference type="GO" id="GO:0055085">
    <property type="term" value="P:transmembrane transport"/>
    <property type="evidence" value="ECO:0007669"/>
    <property type="project" value="InterPro"/>
</dbReference>
<comment type="caution">
    <text evidence="8">The sequence shown here is derived from an EMBL/GenBank/DDBJ whole genome shotgun (WGS) entry which is preliminary data.</text>
</comment>
<evidence type="ECO:0000256" key="1">
    <source>
        <dbReference type="ARBA" id="ARBA00004141"/>
    </source>
</evidence>
<protein>
    <submittedName>
        <fullName evidence="8">Zinc/manganese transport system permease protein</fullName>
    </submittedName>
</protein>
<evidence type="ECO:0000256" key="2">
    <source>
        <dbReference type="ARBA" id="ARBA00008034"/>
    </source>
</evidence>
<dbReference type="GO" id="GO:0043190">
    <property type="term" value="C:ATP-binding cassette (ABC) transporter complex"/>
    <property type="evidence" value="ECO:0007669"/>
    <property type="project" value="InterPro"/>
</dbReference>
<dbReference type="RefSeq" id="WP_124945310.1">
    <property type="nucleotide sequence ID" value="NZ_BHVT01000010.1"/>
</dbReference>
<organism evidence="8 9">
    <name type="scientific">Sulfurirhabdus autotrophica</name>
    <dbReference type="NCBI Taxonomy" id="1706046"/>
    <lineage>
        <taxon>Bacteria</taxon>
        <taxon>Pseudomonadati</taxon>
        <taxon>Pseudomonadota</taxon>
        <taxon>Betaproteobacteria</taxon>
        <taxon>Nitrosomonadales</taxon>
        <taxon>Sulfuricellaceae</taxon>
        <taxon>Sulfurirhabdus</taxon>
    </lineage>
</organism>
<evidence type="ECO:0000256" key="7">
    <source>
        <dbReference type="SAM" id="Phobius"/>
    </source>
</evidence>
<evidence type="ECO:0000256" key="3">
    <source>
        <dbReference type="ARBA" id="ARBA00022692"/>
    </source>
</evidence>
<keyword evidence="3 6" id="KW-0812">Transmembrane</keyword>
<dbReference type="Proteomes" id="UP000295367">
    <property type="component" value="Unassembled WGS sequence"/>
</dbReference>
<gene>
    <name evidence="8" type="ORF">EDC63_11033</name>
</gene>
<dbReference type="InterPro" id="IPR037294">
    <property type="entry name" value="ABC_BtuC-like"/>
</dbReference>
<reference evidence="8 9" key="1">
    <citation type="submission" date="2019-03" db="EMBL/GenBank/DDBJ databases">
        <title>Genomic Encyclopedia of Type Strains, Phase IV (KMG-IV): sequencing the most valuable type-strain genomes for metagenomic binning, comparative biology and taxonomic classification.</title>
        <authorList>
            <person name="Goeker M."/>
        </authorList>
    </citation>
    <scope>NUCLEOTIDE SEQUENCE [LARGE SCALE GENOMIC DNA]</scope>
    <source>
        <strain evidence="8 9">DSM 100309</strain>
    </source>
</reference>
<accession>A0A4R3Y467</accession>
<dbReference type="AlphaFoldDB" id="A0A4R3Y467"/>
<feature type="transmembrane region" description="Helical" evidence="7">
    <location>
        <begin position="65"/>
        <end position="84"/>
    </location>
</feature>
<keyword evidence="4 7" id="KW-1133">Transmembrane helix</keyword>
<feature type="transmembrane region" description="Helical" evidence="7">
    <location>
        <begin position="125"/>
        <end position="153"/>
    </location>
</feature>
<evidence type="ECO:0000313" key="9">
    <source>
        <dbReference type="Proteomes" id="UP000295367"/>
    </source>
</evidence>
<evidence type="ECO:0000256" key="4">
    <source>
        <dbReference type="ARBA" id="ARBA00022989"/>
    </source>
</evidence>
<dbReference type="PANTHER" id="PTHR30477">
    <property type="entry name" value="ABC-TRANSPORTER METAL-BINDING PROTEIN"/>
    <property type="match status" value="1"/>
</dbReference>
<keyword evidence="5 7" id="KW-0472">Membrane</keyword>
<feature type="transmembrane region" description="Helical" evidence="7">
    <location>
        <begin position="33"/>
        <end position="53"/>
    </location>
</feature>
<sequence>MSINGLDLTILGPAFLAGMLVLATHVPMGMQVLARGIVFIDLAIAQIAGLGVVAADGMGWEPQGWAVQVVAVSAALLGGVLLTYTEKRWPDIQEALIGVLFVLAASGGVLLLANNPHGGEHLKDLLVGQILWVNFSQLLPVVLLTAVILFMWFGFRERLGRLGFYLMFALAVTASVQLVGVYLVFASLIVPALACRRYPLRWRLPISYTLGVLGYALGLILSSLYDLPSGAVIVWTLAGLGLVVYALKLDRLTGNT</sequence>
<dbReference type="EMBL" id="SMCO01000010">
    <property type="protein sequence ID" value="TCV85144.1"/>
    <property type="molecule type" value="Genomic_DNA"/>
</dbReference>
<proteinExistence type="inferred from homology"/>
<feature type="transmembrane region" description="Helical" evidence="7">
    <location>
        <begin position="231"/>
        <end position="247"/>
    </location>
</feature>
<dbReference type="GO" id="GO:0010043">
    <property type="term" value="P:response to zinc ion"/>
    <property type="evidence" value="ECO:0007669"/>
    <property type="project" value="TreeGrafter"/>
</dbReference>
<feature type="transmembrane region" description="Helical" evidence="7">
    <location>
        <begin position="206"/>
        <end position="225"/>
    </location>
</feature>
<name>A0A4R3Y467_9PROT</name>
<dbReference type="PANTHER" id="PTHR30477:SF19">
    <property type="entry name" value="METAL ABC TRANSPORTER PERMEASE"/>
    <property type="match status" value="1"/>
</dbReference>
<keyword evidence="9" id="KW-1185">Reference proteome</keyword>